<comment type="similarity">
    <text evidence="7">Belongs to the glycosyltransferase 87 family.</text>
</comment>
<keyword evidence="3" id="KW-0808">Transferase</keyword>
<reference evidence="9" key="1">
    <citation type="submission" date="2021-01" db="EMBL/GenBank/DDBJ databases">
        <title>Whole genome shotgun sequence of Rhizocola hellebori NBRC 109834.</title>
        <authorList>
            <person name="Komaki H."/>
            <person name="Tamura T."/>
        </authorList>
    </citation>
    <scope>NUCLEOTIDE SEQUENCE</scope>
    <source>
        <strain evidence="9">NBRC 109834</strain>
    </source>
</reference>
<protein>
    <recommendedName>
        <fullName evidence="11">DUF2029 domain-containing protein</fullName>
    </recommendedName>
</protein>
<proteinExistence type="inferred from homology"/>
<evidence type="ECO:0000256" key="1">
    <source>
        <dbReference type="ARBA" id="ARBA00004651"/>
    </source>
</evidence>
<dbReference type="InterPro" id="IPR018584">
    <property type="entry name" value="GT87"/>
</dbReference>
<evidence type="ECO:0000256" key="6">
    <source>
        <dbReference type="ARBA" id="ARBA00023136"/>
    </source>
</evidence>
<evidence type="ECO:0000256" key="7">
    <source>
        <dbReference type="ARBA" id="ARBA00024033"/>
    </source>
</evidence>
<dbReference type="GO" id="GO:0016758">
    <property type="term" value="F:hexosyltransferase activity"/>
    <property type="evidence" value="ECO:0007669"/>
    <property type="project" value="InterPro"/>
</dbReference>
<feature type="transmembrane region" description="Helical" evidence="8">
    <location>
        <begin position="174"/>
        <end position="203"/>
    </location>
</feature>
<comment type="caution">
    <text evidence="9">The sequence shown here is derived from an EMBL/GenBank/DDBJ whole genome shotgun (WGS) entry which is preliminary data.</text>
</comment>
<dbReference type="Pfam" id="PF09594">
    <property type="entry name" value="GT87"/>
    <property type="match status" value="1"/>
</dbReference>
<evidence type="ECO:0000256" key="8">
    <source>
        <dbReference type="SAM" id="Phobius"/>
    </source>
</evidence>
<evidence type="ECO:0000256" key="5">
    <source>
        <dbReference type="ARBA" id="ARBA00022989"/>
    </source>
</evidence>
<accession>A0A8J3VJX3</accession>
<gene>
    <name evidence="9" type="ORF">Rhe02_70040</name>
</gene>
<feature type="transmembrane region" description="Helical" evidence="8">
    <location>
        <begin position="331"/>
        <end position="351"/>
    </location>
</feature>
<name>A0A8J3VJX3_9ACTN</name>
<dbReference type="EMBL" id="BONY01000058">
    <property type="protein sequence ID" value="GIH08937.1"/>
    <property type="molecule type" value="Genomic_DNA"/>
</dbReference>
<keyword evidence="2" id="KW-1003">Cell membrane</keyword>
<keyword evidence="5 8" id="KW-1133">Transmembrane helix</keyword>
<evidence type="ECO:0000256" key="3">
    <source>
        <dbReference type="ARBA" id="ARBA00022679"/>
    </source>
</evidence>
<feature type="transmembrane region" description="Helical" evidence="8">
    <location>
        <begin position="144"/>
        <end position="162"/>
    </location>
</feature>
<organism evidence="9 10">
    <name type="scientific">Rhizocola hellebori</name>
    <dbReference type="NCBI Taxonomy" id="1392758"/>
    <lineage>
        <taxon>Bacteria</taxon>
        <taxon>Bacillati</taxon>
        <taxon>Actinomycetota</taxon>
        <taxon>Actinomycetes</taxon>
        <taxon>Micromonosporales</taxon>
        <taxon>Micromonosporaceae</taxon>
        <taxon>Rhizocola</taxon>
    </lineage>
</organism>
<dbReference type="Proteomes" id="UP000612899">
    <property type="component" value="Unassembled WGS sequence"/>
</dbReference>
<keyword evidence="10" id="KW-1185">Reference proteome</keyword>
<feature type="transmembrane region" description="Helical" evidence="8">
    <location>
        <begin position="209"/>
        <end position="237"/>
    </location>
</feature>
<keyword evidence="4 8" id="KW-0812">Transmembrane</keyword>
<evidence type="ECO:0000313" key="10">
    <source>
        <dbReference type="Proteomes" id="UP000612899"/>
    </source>
</evidence>
<dbReference type="GO" id="GO:0005886">
    <property type="term" value="C:plasma membrane"/>
    <property type="evidence" value="ECO:0007669"/>
    <property type="project" value="UniProtKB-SubCell"/>
</dbReference>
<evidence type="ECO:0008006" key="11">
    <source>
        <dbReference type="Google" id="ProtNLM"/>
    </source>
</evidence>
<dbReference type="AlphaFoldDB" id="A0A8J3VJX3"/>
<feature type="transmembrane region" description="Helical" evidence="8">
    <location>
        <begin position="244"/>
        <end position="266"/>
    </location>
</feature>
<evidence type="ECO:0000256" key="2">
    <source>
        <dbReference type="ARBA" id="ARBA00022475"/>
    </source>
</evidence>
<comment type="subcellular location">
    <subcellularLocation>
        <location evidence="1">Cell membrane</location>
        <topology evidence="1">Multi-pass membrane protein</topology>
    </subcellularLocation>
</comment>
<feature type="transmembrane region" description="Helical" evidence="8">
    <location>
        <begin position="32"/>
        <end position="51"/>
    </location>
</feature>
<feature type="transmembrane region" description="Helical" evidence="8">
    <location>
        <begin position="58"/>
        <end position="76"/>
    </location>
</feature>
<sequence>MIALVLDFALYALSALFAEVTANTSTLAPHRSWGAIAFWGYAAAALLVFLLPKHRLRLTAGAWVAVAWIPMVVLAWRGAAQEEVLVVEESARRLLQTGSPYLDRASIALLPDPLLGYTPYQPGMAIFGLPRAVIGDFWWTDARIYFGLVTAAVLYGAVKLLWPHPHLTRALQMATVLPLCALTLATGGDDIPVLALCLFAFALAARDRFGWAGVAIGVACAMKLFAWPVALVIGVYAVSRRYTIGAVGIPVAAMLPALIINSQAFLENVIRFPTGHGLVTSPAASPLIGYQIAKHVPSGRYIALALLVAAGFVIAAYLASNPPRDMGKVAWVCAVGLLAAILLLPSTRFGYLLYPVAFAFWAPCLRAQPALDPLAKDARYQQA</sequence>
<evidence type="ECO:0000313" key="9">
    <source>
        <dbReference type="EMBL" id="GIH08937.1"/>
    </source>
</evidence>
<feature type="transmembrane region" description="Helical" evidence="8">
    <location>
        <begin position="301"/>
        <end position="319"/>
    </location>
</feature>
<dbReference type="RefSeq" id="WP_239124244.1">
    <property type="nucleotide sequence ID" value="NZ_BONY01000058.1"/>
</dbReference>
<keyword evidence="6 8" id="KW-0472">Membrane</keyword>
<evidence type="ECO:0000256" key="4">
    <source>
        <dbReference type="ARBA" id="ARBA00022692"/>
    </source>
</evidence>